<feature type="region of interest" description="Disordered" evidence="1">
    <location>
        <begin position="606"/>
        <end position="625"/>
    </location>
</feature>
<dbReference type="OrthoDB" id="3236156at2759"/>
<dbReference type="Proteomes" id="UP000297245">
    <property type="component" value="Unassembled WGS sequence"/>
</dbReference>
<evidence type="ECO:0000256" key="1">
    <source>
        <dbReference type="SAM" id="MobiDB-lite"/>
    </source>
</evidence>
<feature type="region of interest" description="Disordered" evidence="1">
    <location>
        <begin position="541"/>
        <end position="578"/>
    </location>
</feature>
<accession>A0A4S8KJZ9</accession>
<reference evidence="2 3" key="1">
    <citation type="journal article" date="2019" name="Nat. Ecol. Evol.">
        <title>Megaphylogeny resolves global patterns of mushroom evolution.</title>
        <authorList>
            <person name="Varga T."/>
            <person name="Krizsan K."/>
            <person name="Foldi C."/>
            <person name="Dima B."/>
            <person name="Sanchez-Garcia M."/>
            <person name="Sanchez-Ramirez S."/>
            <person name="Szollosi G.J."/>
            <person name="Szarkandi J.G."/>
            <person name="Papp V."/>
            <person name="Albert L."/>
            <person name="Andreopoulos W."/>
            <person name="Angelini C."/>
            <person name="Antonin V."/>
            <person name="Barry K.W."/>
            <person name="Bougher N.L."/>
            <person name="Buchanan P."/>
            <person name="Buyck B."/>
            <person name="Bense V."/>
            <person name="Catcheside P."/>
            <person name="Chovatia M."/>
            <person name="Cooper J."/>
            <person name="Damon W."/>
            <person name="Desjardin D."/>
            <person name="Finy P."/>
            <person name="Geml J."/>
            <person name="Haridas S."/>
            <person name="Hughes K."/>
            <person name="Justo A."/>
            <person name="Karasinski D."/>
            <person name="Kautmanova I."/>
            <person name="Kiss B."/>
            <person name="Kocsube S."/>
            <person name="Kotiranta H."/>
            <person name="LaButti K.M."/>
            <person name="Lechner B.E."/>
            <person name="Liimatainen K."/>
            <person name="Lipzen A."/>
            <person name="Lukacs Z."/>
            <person name="Mihaltcheva S."/>
            <person name="Morgado L.N."/>
            <person name="Niskanen T."/>
            <person name="Noordeloos M.E."/>
            <person name="Ohm R.A."/>
            <person name="Ortiz-Santana B."/>
            <person name="Ovrebo C."/>
            <person name="Racz N."/>
            <person name="Riley R."/>
            <person name="Savchenko A."/>
            <person name="Shiryaev A."/>
            <person name="Soop K."/>
            <person name="Spirin V."/>
            <person name="Szebenyi C."/>
            <person name="Tomsovsky M."/>
            <person name="Tulloss R.E."/>
            <person name="Uehling J."/>
            <person name="Grigoriev I.V."/>
            <person name="Vagvolgyi C."/>
            <person name="Papp T."/>
            <person name="Martin F.M."/>
            <person name="Miettinen O."/>
            <person name="Hibbett D.S."/>
            <person name="Nagy L.G."/>
        </authorList>
    </citation>
    <scope>NUCLEOTIDE SEQUENCE [LARGE SCALE GENOMIC DNA]</scope>
    <source>
        <strain evidence="2 3">CBS 962.96</strain>
    </source>
</reference>
<feature type="compositionally biased region" description="Polar residues" evidence="1">
    <location>
        <begin position="554"/>
        <end position="565"/>
    </location>
</feature>
<feature type="compositionally biased region" description="Basic and acidic residues" evidence="1">
    <location>
        <begin position="733"/>
        <end position="745"/>
    </location>
</feature>
<dbReference type="EMBL" id="ML181466">
    <property type="protein sequence ID" value="THU75834.1"/>
    <property type="molecule type" value="Genomic_DNA"/>
</dbReference>
<sequence>MFGIKEKKESTVHLKEKGVIPNNLCTLLCELVSLDSIPAQKCVDAFKRIASTLGIDVEGDILPRSINRVVKEGGMAAKIHMVEAFKDASVSTVDKDGQRKEFFLGITMAVNHTSETQQAEWIALIEELYHLYCDSPFCEGNEDERDFWAAVCGMHTDHAEDQKKLFRLLQAFKQRLERERHGEKAVLSMSTPDLVRLLIRVSAEAVESIGGQDAWEKLSDEEQKALHTTTYLKVVQEIGQEEFSKLSPEEQAKIDLFLWVGCCMHKEMNAFKGGATAMENFWSLNNLPLPVRMYNHDNDAASSLAPGTDAAKRADEKSKGGAIKVSSLSGTIYRHKDRKRGQQDTLQFFLHEELSFCVEFPDTSNTRFQSHAQACAIIITYRDLFLKFLQLVEDNKTGRKLNHLEQNVRKGLQCNYTLHEFAAVTLYHQTISIPYMREIRGPSGSTEHNVLCLGPFHERLKTHLAKLINNPEIVTEGYILAKWQTAMFDGKPWEQPDAIEAVLKYLPELPHLKPLFVAFCKGALETWKRFTSEFEPGTAISNASSEQKARASMAKTNDLNESQFRSSRHTMRSNPSMSLSQYNARQMFKKNNGVPERLRQMNADERKSLRKMTRQQDESGEDCLNRDRMMSSLHQVAKENIQKDQRVAERKKKSQQRVDAAGNRVFRSLHELEVASAVGKSRKGYLTNTEIDLQLDWFRQEDEHENPEEPTMVCSSKRVERSRILSSSGQGDGSKEEVHGSHQELDDGNCTETDSEAEFYGNRK</sequence>
<evidence type="ECO:0000313" key="3">
    <source>
        <dbReference type="Proteomes" id="UP000297245"/>
    </source>
</evidence>
<evidence type="ECO:0000313" key="2">
    <source>
        <dbReference type="EMBL" id="THU75834.1"/>
    </source>
</evidence>
<keyword evidence="3" id="KW-1185">Reference proteome</keyword>
<dbReference type="AlphaFoldDB" id="A0A4S8KJZ9"/>
<feature type="compositionally biased region" description="Basic and acidic residues" evidence="1">
    <location>
        <begin position="638"/>
        <end position="648"/>
    </location>
</feature>
<organism evidence="2 3">
    <name type="scientific">Dendrothele bispora (strain CBS 962.96)</name>
    <dbReference type="NCBI Taxonomy" id="1314807"/>
    <lineage>
        <taxon>Eukaryota</taxon>
        <taxon>Fungi</taxon>
        <taxon>Dikarya</taxon>
        <taxon>Basidiomycota</taxon>
        <taxon>Agaricomycotina</taxon>
        <taxon>Agaricomycetes</taxon>
        <taxon>Agaricomycetidae</taxon>
        <taxon>Agaricales</taxon>
        <taxon>Agaricales incertae sedis</taxon>
        <taxon>Dendrothele</taxon>
    </lineage>
</organism>
<gene>
    <name evidence="2" type="ORF">K435DRAFT_824682</name>
</gene>
<feature type="region of interest" description="Disordered" evidence="1">
    <location>
        <begin position="638"/>
        <end position="662"/>
    </location>
</feature>
<feature type="compositionally biased region" description="Acidic residues" evidence="1">
    <location>
        <begin position="746"/>
        <end position="757"/>
    </location>
</feature>
<feature type="region of interest" description="Disordered" evidence="1">
    <location>
        <begin position="702"/>
        <end position="764"/>
    </location>
</feature>
<proteinExistence type="predicted"/>
<name>A0A4S8KJZ9_DENBC</name>
<protein>
    <submittedName>
        <fullName evidence="2">Uncharacterized protein</fullName>
    </submittedName>
</protein>